<dbReference type="Pfam" id="PF00926">
    <property type="entry name" value="DHBP_synthase"/>
    <property type="match status" value="1"/>
</dbReference>
<evidence type="ECO:0000256" key="4">
    <source>
        <dbReference type="ARBA" id="ARBA00002284"/>
    </source>
</evidence>
<evidence type="ECO:0000256" key="2">
    <source>
        <dbReference type="ARBA" id="ARBA00001936"/>
    </source>
</evidence>
<evidence type="ECO:0000256" key="13">
    <source>
        <dbReference type="ARBA" id="ARBA00023211"/>
    </source>
</evidence>
<dbReference type="EC" id="4.1.99.12" evidence="8"/>
<sequence length="377" mass="39841">MELNSAVEMIAAIRRGEMVVLLDEAQPGSEGALLMAAEKANAESINFMAHQARGLICLALDEARCAQLKLPLMAAGRSPNRLNFTVSIEAAEGVTTGISAGDRARTIEAAMAEGAGPADLVQPGHIFPVMAQPGGVMSCSAAPEAACDLTRLAGLKEGGVVVSILNDEGEVAQGEALLAFARQHGLAVGCIADLIHHRLLHEGTIRRDAQYVLPTKYGEFEVVAYEDKYKGVLHLALIKGEIEPDQPVLVRVQSAQLVRDLLGAHSDSGPEQWDVGRALQAIAEAGSGVLVLLAAQESPKAVLGQLARYAQPSAPLPTPPNFKHRTLGVGAQILRDLKVRRLRLLNDPVSFTAISGYDMEVEEFVAFGALALEGTAS</sequence>
<dbReference type="InterPro" id="IPR017945">
    <property type="entry name" value="DHBP_synth_RibB-like_a/b_dom"/>
</dbReference>
<keyword evidence="17" id="KW-1185">Reference proteome</keyword>
<organism evidence="16 17">
    <name type="scientific">Ferrimonas pelagia</name>
    <dbReference type="NCBI Taxonomy" id="1177826"/>
    <lineage>
        <taxon>Bacteria</taxon>
        <taxon>Pseudomonadati</taxon>
        <taxon>Pseudomonadota</taxon>
        <taxon>Gammaproteobacteria</taxon>
        <taxon>Alteromonadales</taxon>
        <taxon>Ferrimonadaceae</taxon>
        <taxon>Ferrimonas</taxon>
    </lineage>
</organism>
<dbReference type="PANTHER" id="PTHR21327:SF34">
    <property type="entry name" value="3,4-DIHYDROXY-2-BUTANONE 4-PHOSPHATE SYNTHASE"/>
    <property type="match status" value="1"/>
</dbReference>
<evidence type="ECO:0000256" key="1">
    <source>
        <dbReference type="ARBA" id="ARBA00000141"/>
    </source>
</evidence>
<dbReference type="PANTHER" id="PTHR21327">
    <property type="entry name" value="GTP CYCLOHYDROLASE II-RELATED"/>
    <property type="match status" value="1"/>
</dbReference>
<evidence type="ECO:0000313" key="16">
    <source>
        <dbReference type="EMBL" id="GAA4883816.1"/>
    </source>
</evidence>
<dbReference type="InterPro" id="IPR036144">
    <property type="entry name" value="RibA-like_sf"/>
</dbReference>
<dbReference type="PIRSF" id="PIRSF001259">
    <property type="entry name" value="RibA"/>
    <property type="match status" value="1"/>
</dbReference>
<protein>
    <recommendedName>
        <fullName evidence="9">3,4-dihydroxy-2-butanone 4-phosphate synthase</fullName>
        <ecNumber evidence="8">4.1.99.12</ecNumber>
    </recommendedName>
</protein>
<evidence type="ECO:0000256" key="6">
    <source>
        <dbReference type="ARBA" id="ARBA00005520"/>
    </source>
</evidence>
<evidence type="ECO:0000256" key="5">
    <source>
        <dbReference type="ARBA" id="ARBA00004904"/>
    </source>
</evidence>
<evidence type="ECO:0000256" key="10">
    <source>
        <dbReference type="ARBA" id="ARBA00022619"/>
    </source>
</evidence>
<dbReference type="InterPro" id="IPR032677">
    <property type="entry name" value="GTP_cyclohydro_II"/>
</dbReference>
<evidence type="ECO:0000256" key="9">
    <source>
        <dbReference type="ARBA" id="ARBA00018836"/>
    </source>
</evidence>
<dbReference type="SUPFAM" id="SSF55821">
    <property type="entry name" value="YrdC/RibB"/>
    <property type="match status" value="1"/>
</dbReference>
<feature type="domain" description="GTP cyclohydrolase II" evidence="15">
    <location>
        <begin position="209"/>
        <end position="365"/>
    </location>
</feature>
<evidence type="ECO:0000313" key="17">
    <source>
        <dbReference type="Proteomes" id="UP001499988"/>
    </source>
</evidence>
<dbReference type="Pfam" id="PF00925">
    <property type="entry name" value="GTP_cyclohydro2"/>
    <property type="match status" value="1"/>
</dbReference>
<comment type="function">
    <text evidence="4">Catalyzes the conversion of D-ribulose 5-phosphate to formate and 3,4-dihydroxy-2-butanone 4-phosphate.</text>
</comment>
<dbReference type="EMBL" id="BAABJZ010000024">
    <property type="protein sequence ID" value="GAA4883816.1"/>
    <property type="molecule type" value="Genomic_DNA"/>
</dbReference>
<evidence type="ECO:0000256" key="14">
    <source>
        <dbReference type="ARBA" id="ARBA00023239"/>
    </source>
</evidence>
<comment type="cofactor">
    <cofactor evidence="2">
        <name>Mn(2+)</name>
        <dbReference type="ChEBI" id="CHEBI:29035"/>
    </cofactor>
</comment>
<dbReference type="Gene3D" id="3.90.870.10">
    <property type="entry name" value="DHBP synthase"/>
    <property type="match status" value="1"/>
</dbReference>
<dbReference type="SUPFAM" id="SSF142695">
    <property type="entry name" value="RibA-like"/>
    <property type="match status" value="1"/>
</dbReference>
<dbReference type="InterPro" id="IPR000422">
    <property type="entry name" value="DHBP_synthase_RibB"/>
</dbReference>
<keyword evidence="13" id="KW-0464">Manganese</keyword>
<accession>A0ABP9EPT0</accession>
<keyword evidence="11" id="KW-0479">Metal-binding</keyword>
<comment type="cofactor">
    <cofactor evidence="3">
        <name>Mg(2+)</name>
        <dbReference type="ChEBI" id="CHEBI:18420"/>
    </cofactor>
</comment>
<evidence type="ECO:0000256" key="8">
    <source>
        <dbReference type="ARBA" id="ARBA00012153"/>
    </source>
</evidence>
<dbReference type="Gene3D" id="3.40.50.10990">
    <property type="entry name" value="GTP cyclohydrolase II"/>
    <property type="match status" value="1"/>
</dbReference>
<keyword evidence="10" id="KW-0686">Riboflavin biosynthesis</keyword>
<evidence type="ECO:0000259" key="15">
    <source>
        <dbReference type="Pfam" id="PF00925"/>
    </source>
</evidence>
<comment type="similarity">
    <text evidence="6">In the N-terminal section; belongs to the DHBP synthase family.</text>
</comment>
<comment type="caution">
    <text evidence="16">The sequence shown here is derived from an EMBL/GenBank/DDBJ whole genome shotgun (WGS) entry which is preliminary data.</text>
</comment>
<gene>
    <name evidence="16" type="primary">ribBA_1</name>
    <name evidence="16" type="ORF">GCM10023333_17600</name>
</gene>
<evidence type="ECO:0000256" key="7">
    <source>
        <dbReference type="ARBA" id="ARBA00008976"/>
    </source>
</evidence>
<name>A0ABP9EPT0_9GAMM</name>
<dbReference type="RefSeq" id="WP_345334989.1">
    <property type="nucleotide sequence ID" value="NZ_BAABJZ010000024.1"/>
</dbReference>
<comment type="catalytic activity">
    <reaction evidence="1">
        <text>D-ribulose 5-phosphate = (2S)-2-hydroxy-3-oxobutyl phosphate + formate + H(+)</text>
        <dbReference type="Rhea" id="RHEA:18457"/>
        <dbReference type="ChEBI" id="CHEBI:15378"/>
        <dbReference type="ChEBI" id="CHEBI:15740"/>
        <dbReference type="ChEBI" id="CHEBI:58121"/>
        <dbReference type="ChEBI" id="CHEBI:58830"/>
        <dbReference type="EC" id="4.1.99.12"/>
    </reaction>
</comment>
<evidence type="ECO:0000256" key="12">
    <source>
        <dbReference type="ARBA" id="ARBA00022842"/>
    </source>
</evidence>
<proteinExistence type="inferred from homology"/>
<comment type="similarity">
    <text evidence="7">In the C-terminal section; belongs to the GTP cyclohydrolase II family.</text>
</comment>
<dbReference type="Proteomes" id="UP001499988">
    <property type="component" value="Unassembled WGS sequence"/>
</dbReference>
<reference evidence="17" key="1">
    <citation type="journal article" date="2019" name="Int. J. Syst. Evol. Microbiol.">
        <title>The Global Catalogue of Microorganisms (GCM) 10K type strain sequencing project: providing services to taxonomists for standard genome sequencing and annotation.</title>
        <authorList>
            <consortium name="The Broad Institute Genomics Platform"/>
            <consortium name="The Broad Institute Genome Sequencing Center for Infectious Disease"/>
            <person name="Wu L."/>
            <person name="Ma J."/>
        </authorList>
    </citation>
    <scope>NUCLEOTIDE SEQUENCE [LARGE SCALE GENOMIC DNA]</scope>
    <source>
        <strain evidence="17">JCM 18401</strain>
    </source>
</reference>
<evidence type="ECO:0000256" key="11">
    <source>
        <dbReference type="ARBA" id="ARBA00022723"/>
    </source>
</evidence>
<evidence type="ECO:0000256" key="3">
    <source>
        <dbReference type="ARBA" id="ARBA00001946"/>
    </source>
</evidence>
<keyword evidence="12" id="KW-0460">Magnesium</keyword>
<keyword evidence="14" id="KW-0456">Lyase</keyword>
<comment type="pathway">
    <text evidence="5">Cofactor biosynthesis; riboflavin biosynthesis; 2-hydroxy-3-oxobutyl phosphate from D-ribulose 5-phosphate: step 1/1.</text>
</comment>